<gene>
    <name evidence="1" type="ORF">NIES4072_24450</name>
</gene>
<dbReference type="RefSeq" id="WP_109008725.1">
    <property type="nucleotide sequence ID" value="NZ_BDUD01000001.1"/>
</dbReference>
<comment type="caution">
    <text evidence="1">The sequence shown here is derived from an EMBL/GenBank/DDBJ whole genome shotgun (WGS) entry which is preliminary data.</text>
</comment>
<protein>
    <recommendedName>
        <fullName evidence="3">Vitamin K epoxide reductase</fullName>
    </recommendedName>
</protein>
<evidence type="ECO:0000313" key="1">
    <source>
        <dbReference type="EMBL" id="GBG18780.1"/>
    </source>
</evidence>
<dbReference type="Gene3D" id="3.40.30.10">
    <property type="entry name" value="Glutaredoxin"/>
    <property type="match status" value="1"/>
</dbReference>
<proteinExistence type="predicted"/>
<dbReference type="Proteomes" id="UP000245124">
    <property type="component" value="Unassembled WGS sequence"/>
</dbReference>
<keyword evidence="2" id="KW-1185">Reference proteome</keyword>
<accession>A0A2R5FJ76</accession>
<sequence length="175" mass="19445">MVIKHPVFLALLPVSIICVSTLSGSTLHSPISTALALTKDNQKSPSIIFFLPKERPQRGVGWEITTTSTKAEIALAKHLVKIGAKEYVAWWCPHCHEQKLLFGKEAYQIINDSIQVECDKRGINPHPDLCKAAKVPGFPTWVINGHVYSGVQNLKDLAKASGYEGDMNFRYMQSQ</sequence>
<dbReference type="InterPro" id="IPR036249">
    <property type="entry name" value="Thioredoxin-like_sf"/>
</dbReference>
<dbReference type="EMBL" id="BDUD01000001">
    <property type="protein sequence ID" value="GBG18780.1"/>
    <property type="molecule type" value="Genomic_DNA"/>
</dbReference>
<dbReference type="PANTHER" id="PTHR34573">
    <property type="entry name" value="VKC DOMAIN-CONTAINING PROTEIN"/>
    <property type="match status" value="1"/>
</dbReference>
<dbReference type="SUPFAM" id="SSF52833">
    <property type="entry name" value="Thioredoxin-like"/>
    <property type="match status" value="1"/>
</dbReference>
<organism evidence="1 2">
    <name type="scientific">Nostoc commune NIES-4072</name>
    <dbReference type="NCBI Taxonomy" id="2005467"/>
    <lineage>
        <taxon>Bacteria</taxon>
        <taxon>Bacillati</taxon>
        <taxon>Cyanobacteriota</taxon>
        <taxon>Cyanophyceae</taxon>
        <taxon>Nostocales</taxon>
        <taxon>Nostocaceae</taxon>
        <taxon>Nostoc</taxon>
    </lineage>
</organism>
<dbReference type="OrthoDB" id="185994at2"/>
<name>A0A2R5FJ76_NOSCO</name>
<reference evidence="1 2" key="1">
    <citation type="submission" date="2017-06" db="EMBL/GenBank/DDBJ databases">
        <title>Genome sequencing of cyanobaciteial culture collection at National Institute for Environmental Studies (NIES).</title>
        <authorList>
            <person name="Hirose Y."/>
            <person name="Shimura Y."/>
            <person name="Fujisawa T."/>
            <person name="Nakamura Y."/>
            <person name="Kawachi M."/>
        </authorList>
    </citation>
    <scope>NUCLEOTIDE SEQUENCE [LARGE SCALE GENOMIC DNA]</scope>
    <source>
        <strain evidence="1 2">NIES-4072</strain>
    </source>
</reference>
<evidence type="ECO:0008006" key="3">
    <source>
        <dbReference type="Google" id="ProtNLM"/>
    </source>
</evidence>
<dbReference type="PANTHER" id="PTHR34573:SF1">
    <property type="entry name" value="VITAMIN K EPOXIDE REDUCTASE DOMAIN-CONTAINING PROTEIN"/>
    <property type="match status" value="1"/>
</dbReference>
<evidence type="ECO:0000313" key="2">
    <source>
        <dbReference type="Proteomes" id="UP000245124"/>
    </source>
</evidence>
<dbReference type="AlphaFoldDB" id="A0A2R5FJ76"/>